<dbReference type="AlphaFoldDB" id="A0A0C3JUR6"/>
<reference evidence="3" key="2">
    <citation type="submission" date="2015-01" db="EMBL/GenBank/DDBJ databases">
        <title>Evolutionary Origins and Diversification of the Mycorrhizal Mutualists.</title>
        <authorList>
            <consortium name="DOE Joint Genome Institute"/>
            <consortium name="Mycorrhizal Genomics Consortium"/>
            <person name="Kohler A."/>
            <person name="Kuo A."/>
            <person name="Nagy L.G."/>
            <person name="Floudas D."/>
            <person name="Copeland A."/>
            <person name="Barry K.W."/>
            <person name="Cichocki N."/>
            <person name="Veneault-Fourrey C."/>
            <person name="LaButti K."/>
            <person name="Lindquist E.A."/>
            <person name="Lipzen A."/>
            <person name="Lundell T."/>
            <person name="Morin E."/>
            <person name="Murat C."/>
            <person name="Riley R."/>
            <person name="Ohm R."/>
            <person name="Sun H."/>
            <person name="Tunlid A."/>
            <person name="Henrissat B."/>
            <person name="Grigoriev I.V."/>
            <person name="Hibbett D.S."/>
            <person name="Martin F."/>
        </authorList>
    </citation>
    <scope>NUCLEOTIDE SEQUENCE [LARGE SCALE GENOMIC DNA]</scope>
    <source>
        <strain evidence="3">Marx 270</strain>
    </source>
</reference>
<evidence type="ECO:0000313" key="3">
    <source>
        <dbReference type="Proteomes" id="UP000054217"/>
    </source>
</evidence>
<dbReference type="EMBL" id="KN831990">
    <property type="protein sequence ID" value="KIO01207.1"/>
    <property type="molecule type" value="Genomic_DNA"/>
</dbReference>
<sequence length="56" mass="6317">MLVYKTSPNVDPSFETETGEVPPLRSFHGYLSVNPSSCLSQREQQSEVRCTNGYSY</sequence>
<evidence type="ECO:0000313" key="2">
    <source>
        <dbReference type="EMBL" id="KIO01207.1"/>
    </source>
</evidence>
<name>A0A0C3JUR6_PISTI</name>
<proteinExistence type="predicted"/>
<protein>
    <submittedName>
        <fullName evidence="2">Uncharacterized protein</fullName>
    </submittedName>
</protein>
<evidence type="ECO:0000256" key="1">
    <source>
        <dbReference type="SAM" id="MobiDB-lite"/>
    </source>
</evidence>
<dbReference type="InParanoid" id="A0A0C3JUR6"/>
<organism evidence="2 3">
    <name type="scientific">Pisolithus tinctorius Marx 270</name>
    <dbReference type="NCBI Taxonomy" id="870435"/>
    <lineage>
        <taxon>Eukaryota</taxon>
        <taxon>Fungi</taxon>
        <taxon>Dikarya</taxon>
        <taxon>Basidiomycota</taxon>
        <taxon>Agaricomycotina</taxon>
        <taxon>Agaricomycetes</taxon>
        <taxon>Agaricomycetidae</taxon>
        <taxon>Boletales</taxon>
        <taxon>Sclerodermatineae</taxon>
        <taxon>Pisolithaceae</taxon>
        <taxon>Pisolithus</taxon>
    </lineage>
</organism>
<feature type="compositionally biased region" description="Polar residues" evidence="1">
    <location>
        <begin position="1"/>
        <end position="10"/>
    </location>
</feature>
<dbReference type="Proteomes" id="UP000054217">
    <property type="component" value="Unassembled WGS sequence"/>
</dbReference>
<gene>
    <name evidence="2" type="ORF">M404DRAFT_1003246</name>
</gene>
<keyword evidence="3" id="KW-1185">Reference proteome</keyword>
<accession>A0A0C3JUR6</accession>
<dbReference type="HOGENOM" id="CLU_3015166_0_0_1"/>
<feature type="region of interest" description="Disordered" evidence="1">
    <location>
        <begin position="1"/>
        <end position="21"/>
    </location>
</feature>
<reference evidence="2 3" key="1">
    <citation type="submission" date="2014-04" db="EMBL/GenBank/DDBJ databases">
        <authorList>
            <consortium name="DOE Joint Genome Institute"/>
            <person name="Kuo A."/>
            <person name="Kohler A."/>
            <person name="Costa M.D."/>
            <person name="Nagy L.G."/>
            <person name="Floudas D."/>
            <person name="Copeland A."/>
            <person name="Barry K.W."/>
            <person name="Cichocki N."/>
            <person name="Veneault-Fourrey C."/>
            <person name="LaButti K."/>
            <person name="Lindquist E.A."/>
            <person name="Lipzen A."/>
            <person name="Lundell T."/>
            <person name="Morin E."/>
            <person name="Murat C."/>
            <person name="Sun H."/>
            <person name="Tunlid A."/>
            <person name="Henrissat B."/>
            <person name="Grigoriev I.V."/>
            <person name="Hibbett D.S."/>
            <person name="Martin F."/>
            <person name="Nordberg H.P."/>
            <person name="Cantor M.N."/>
            <person name="Hua S.X."/>
        </authorList>
    </citation>
    <scope>NUCLEOTIDE SEQUENCE [LARGE SCALE GENOMIC DNA]</scope>
    <source>
        <strain evidence="2 3">Marx 270</strain>
    </source>
</reference>